<dbReference type="CDD" id="cd23021">
    <property type="entry name" value="zf-HIT_IN80B"/>
    <property type="match status" value="1"/>
</dbReference>
<keyword evidence="4" id="KW-1185">Reference proteome</keyword>
<feature type="compositionally biased region" description="Basic and acidic residues" evidence="1">
    <location>
        <begin position="138"/>
        <end position="148"/>
    </location>
</feature>
<dbReference type="InterPro" id="IPR007529">
    <property type="entry name" value="Znf_HIT"/>
</dbReference>
<sequence length="666" mass="73585">MEGLGGLGFSGTNAVMKKPRSATLRRPRPEAQLVSESCDISPLSSTPSLNNSRKFSPDDEGGSESSVRRKEFYLNNPPPKSSSINIASSKKTRKVDKVFGEVDGGYHGVSSSRGGHRSDMKRCSEGVLAPAKWKNMGRVKEDNEKHSISPDANVQKSDGSYNVHQSEGVSNVIAENKPRKVKLKVGGVTRTILETGDDGSSAKPPRSLDSSRHRLKLIARDYSDGHSLPERGNGSQGDQGKELSGSSFIHGMEEASRATVAEASLVGKQTDKLHMLHSSAPTRKSKRVPKRRMFDDDEEEDEEIRYLEKLKSSKASADDSAGNDGSGENIIQKKKLLKIPRNRNTAFEVDEDYTSSRSSKDNRKKLRPGRESDDTDYVEEEEPRSDGEPEIKRRKQKEASGSPADIRTEPLTTRQRALQSGKAGNGESFVEFPNGLPPAPSRKQKEKLSEVEIQAKKAEAAQRRKMQVEKQARESEAEAIRKILGQDSDKKKEEKKQKELEEKARFAKSQALGPSTIRCVIGPGGTVVTFADDVGLPSIFNSRPCSYPPPREKCAAPSCPNAYKYRDSKTKLPLCSLQCYREVKGSAESTITLIYVTAMLKSSLLKSGAVGVKYKWYDSFHLIKINHLEFTTVVLYATVRNCDSPRIQWCGLRSTSNPPPLFPLHM</sequence>
<feature type="compositionally biased region" description="Acidic residues" evidence="1">
    <location>
        <begin position="373"/>
        <end position="383"/>
    </location>
</feature>
<evidence type="ECO:0000259" key="2">
    <source>
        <dbReference type="SMART" id="SM01406"/>
    </source>
</evidence>
<dbReference type="Pfam" id="PF04438">
    <property type="entry name" value="zf-HIT"/>
    <property type="match status" value="1"/>
</dbReference>
<dbReference type="EMBL" id="CP097502">
    <property type="protein sequence ID" value="URD76352.1"/>
    <property type="molecule type" value="Genomic_DNA"/>
</dbReference>
<evidence type="ECO:0000313" key="4">
    <source>
        <dbReference type="Proteomes" id="UP001055439"/>
    </source>
</evidence>
<protein>
    <submittedName>
        <fullName evidence="3">PAPA-1-like conserved region</fullName>
    </submittedName>
</protein>
<dbReference type="InterPro" id="IPR006880">
    <property type="entry name" value="INO80B_C"/>
</dbReference>
<reference evidence="3" key="1">
    <citation type="submission" date="2022-05" db="EMBL/GenBank/DDBJ databases">
        <title>The Musa troglodytarum L. genome provides insights into the mechanism of non-climacteric behaviour and enrichment of carotenoids.</title>
        <authorList>
            <person name="Wang J."/>
        </authorList>
    </citation>
    <scope>NUCLEOTIDE SEQUENCE</scope>
    <source>
        <tissue evidence="3">Leaf</tissue>
    </source>
</reference>
<dbReference type="AlphaFoldDB" id="A0A9E7JDB0"/>
<feature type="compositionally biased region" description="Low complexity" evidence="1">
    <location>
        <begin position="41"/>
        <end position="52"/>
    </location>
</feature>
<dbReference type="InterPro" id="IPR029523">
    <property type="entry name" value="INO80B/Ies2"/>
</dbReference>
<evidence type="ECO:0000313" key="3">
    <source>
        <dbReference type="EMBL" id="URD76352.1"/>
    </source>
</evidence>
<feature type="compositionally biased region" description="Polar residues" evidence="1">
    <location>
        <begin position="150"/>
        <end position="163"/>
    </location>
</feature>
<feature type="region of interest" description="Disordered" evidence="1">
    <location>
        <begin position="138"/>
        <end position="163"/>
    </location>
</feature>
<feature type="compositionally biased region" description="Basic residues" evidence="1">
    <location>
        <begin position="17"/>
        <end position="26"/>
    </location>
</feature>
<proteinExistence type="predicted"/>
<feature type="region of interest" description="Disordered" evidence="1">
    <location>
        <begin position="1"/>
        <end position="123"/>
    </location>
</feature>
<dbReference type="PANTHER" id="PTHR21561:SF25">
    <property type="entry name" value="OS03G0811500 PROTEIN"/>
    <property type="match status" value="1"/>
</dbReference>
<dbReference type="GO" id="GO:0006338">
    <property type="term" value="P:chromatin remodeling"/>
    <property type="evidence" value="ECO:0007669"/>
    <property type="project" value="InterPro"/>
</dbReference>
<accession>A0A9E7JDB0</accession>
<dbReference type="GO" id="GO:0031011">
    <property type="term" value="C:Ino80 complex"/>
    <property type="evidence" value="ECO:0007669"/>
    <property type="project" value="InterPro"/>
</dbReference>
<gene>
    <name evidence="3" type="ORF">MUK42_08921</name>
</gene>
<feature type="compositionally biased region" description="Basic residues" evidence="1">
    <location>
        <begin position="332"/>
        <end position="341"/>
    </location>
</feature>
<feature type="compositionally biased region" description="Basic and acidic residues" evidence="1">
    <location>
        <begin position="446"/>
        <end position="475"/>
    </location>
</feature>
<dbReference type="SMART" id="SM01406">
    <property type="entry name" value="PAPA-1"/>
    <property type="match status" value="1"/>
</dbReference>
<feature type="compositionally biased region" description="Basic and acidic residues" evidence="1">
    <location>
        <begin position="218"/>
        <end position="229"/>
    </location>
</feature>
<feature type="region of interest" description="Disordered" evidence="1">
    <location>
        <begin position="192"/>
        <end position="475"/>
    </location>
</feature>
<name>A0A9E7JDB0_9LILI</name>
<organism evidence="3 4">
    <name type="scientific">Musa troglodytarum</name>
    <name type="common">fe'i banana</name>
    <dbReference type="NCBI Taxonomy" id="320322"/>
    <lineage>
        <taxon>Eukaryota</taxon>
        <taxon>Viridiplantae</taxon>
        <taxon>Streptophyta</taxon>
        <taxon>Embryophyta</taxon>
        <taxon>Tracheophyta</taxon>
        <taxon>Spermatophyta</taxon>
        <taxon>Magnoliopsida</taxon>
        <taxon>Liliopsida</taxon>
        <taxon>Zingiberales</taxon>
        <taxon>Musaceae</taxon>
        <taxon>Musa</taxon>
    </lineage>
</organism>
<dbReference type="Pfam" id="PF04795">
    <property type="entry name" value="PAPA-1"/>
    <property type="match status" value="1"/>
</dbReference>
<dbReference type="Proteomes" id="UP001055439">
    <property type="component" value="Chromosome 1"/>
</dbReference>
<evidence type="ECO:0000256" key="1">
    <source>
        <dbReference type="SAM" id="MobiDB-lite"/>
    </source>
</evidence>
<dbReference type="OrthoDB" id="2021186at2759"/>
<feature type="compositionally biased region" description="Low complexity" evidence="1">
    <location>
        <begin position="313"/>
        <end position="329"/>
    </location>
</feature>
<feature type="domain" description="INO80 complex subunit B-like conserved region" evidence="2">
    <location>
        <begin position="452"/>
        <end position="534"/>
    </location>
</feature>
<dbReference type="PANTHER" id="PTHR21561">
    <property type="entry name" value="INO80 COMPLEX SUBUNIT B"/>
    <property type="match status" value="1"/>
</dbReference>